<dbReference type="InterPro" id="IPR027463">
    <property type="entry name" value="AcrB_DN_DC_subdom"/>
</dbReference>
<feature type="non-terminal residue" evidence="1">
    <location>
        <position position="78"/>
    </location>
</feature>
<dbReference type="Proteomes" id="UP001651050">
    <property type="component" value="Unassembled WGS sequence"/>
</dbReference>
<comment type="caution">
    <text evidence="1">The sequence shown here is derived from an EMBL/GenBank/DDBJ whole genome shotgun (WGS) entry which is preliminary data.</text>
</comment>
<protein>
    <submittedName>
        <fullName evidence="1">Efflux RND transporter permease subunit</fullName>
    </submittedName>
</protein>
<evidence type="ECO:0000313" key="2">
    <source>
        <dbReference type="Proteomes" id="UP001651050"/>
    </source>
</evidence>
<sequence length="78" mass="8453">EPGMQPDGSYITPEGERLTNDTDKATYLRTAQDWIVSPLLKNTQGLAGVDSIGGYAKQFLVVPDVQRLASMGITLTQL</sequence>
<dbReference type="InterPro" id="IPR001036">
    <property type="entry name" value="Acrflvin-R"/>
</dbReference>
<dbReference type="RefSeq" id="WP_416346028.1">
    <property type="nucleotide sequence ID" value="NZ_JALQCY010000020.1"/>
</dbReference>
<name>A0ABT0J9J5_9MICO</name>
<dbReference type="Gene3D" id="3.30.70.1320">
    <property type="entry name" value="Multidrug efflux transporter AcrB pore domain like"/>
    <property type="match status" value="1"/>
</dbReference>
<organism evidence="1 2">
    <name type="scientific">Isoptericola peretonis</name>
    <dbReference type="NCBI Taxonomy" id="2918523"/>
    <lineage>
        <taxon>Bacteria</taxon>
        <taxon>Bacillati</taxon>
        <taxon>Actinomycetota</taxon>
        <taxon>Actinomycetes</taxon>
        <taxon>Micrococcales</taxon>
        <taxon>Promicromonosporaceae</taxon>
        <taxon>Isoptericola</taxon>
    </lineage>
</organism>
<feature type="non-terminal residue" evidence="1">
    <location>
        <position position="1"/>
    </location>
</feature>
<dbReference type="EMBL" id="JALQCY010000020">
    <property type="protein sequence ID" value="MCK9796172.1"/>
    <property type="molecule type" value="Genomic_DNA"/>
</dbReference>
<dbReference type="Gene3D" id="3.30.2090.10">
    <property type="entry name" value="Multidrug efflux transporter AcrB TolC docking domain, DN and DC subdomains"/>
    <property type="match status" value="1"/>
</dbReference>
<reference evidence="1 2" key="1">
    <citation type="submission" date="2022-02" db="EMBL/GenBank/DDBJ databases">
        <title>The car tank lid bacteriome: a reservoir of bacteria with potential in bioremediation of fuel.</title>
        <authorList>
            <person name="Vidal-Verdu A."/>
            <person name="Gomez-Martinez D."/>
            <person name="Latorre-Perez A."/>
            <person name="Pereto J."/>
            <person name="Porcar M."/>
        </authorList>
    </citation>
    <scope>NUCLEOTIDE SEQUENCE [LARGE SCALE GENOMIC DNA]</scope>
    <source>
        <strain evidence="1 2">4D.3</strain>
    </source>
</reference>
<proteinExistence type="predicted"/>
<keyword evidence="2" id="KW-1185">Reference proteome</keyword>
<gene>
    <name evidence="1" type="ORF">M1843_20720</name>
</gene>
<evidence type="ECO:0000313" key="1">
    <source>
        <dbReference type="EMBL" id="MCK9796172.1"/>
    </source>
</evidence>
<dbReference type="Pfam" id="PF00873">
    <property type="entry name" value="ACR_tran"/>
    <property type="match status" value="1"/>
</dbReference>
<accession>A0ABT0J9J5</accession>